<evidence type="ECO:0000256" key="3">
    <source>
        <dbReference type="ARBA" id="ARBA00022692"/>
    </source>
</evidence>
<feature type="transmembrane region" description="Helical" evidence="6">
    <location>
        <begin position="115"/>
        <end position="134"/>
    </location>
</feature>
<evidence type="ECO:0000256" key="4">
    <source>
        <dbReference type="ARBA" id="ARBA00022989"/>
    </source>
</evidence>
<name>A0A0H3IZC1_CLOPA</name>
<dbReference type="Proteomes" id="UP000030905">
    <property type="component" value="Chromosome"/>
</dbReference>
<dbReference type="Proteomes" id="UP000028042">
    <property type="component" value="Unassembled WGS sequence"/>
</dbReference>
<evidence type="ECO:0000256" key="5">
    <source>
        <dbReference type="ARBA" id="ARBA00023136"/>
    </source>
</evidence>
<dbReference type="RefSeq" id="WP_003440766.1">
    <property type="nucleotide sequence ID" value="NZ_ANZB01000001.1"/>
</dbReference>
<evidence type="ECO:0000256" key="2">
    <source>
        <dbReference type="ARBA" id="ARBA00022475"/>
    </source>
</evidence>
<feature type="transmembrane region" description="Helical" evidence="6">
    <location>
        <begin position="93"/>
        <end position="109"/>
    </location>
</feature>
<reference evidence="8" key="2">
    <citation type="submission" date="2015-10" db="EMBL/GenBank/DDBJ databases">
        <title>Improved Draft Genome Sequence of Clostridium pasteurianum Strain ATCC 6013 (DSM 525) Using a Hybrid Next-Generation Sequencing Approach.</title>
        <authorList>
            <person name="Pyne M.E."/>
            <person name="Utturkar S.M."/>
            <person name="Brown S.D."/>
            <person name="Moo-Young M."/>
            <person name="Chung D.A."/>
            <person name="Chou P.C."/>
        </authorList>
    </citation>
    <scope>NUCLEOTIDE SEQUENCE</scope>
    <source>
        <strain evidence="8">ATCC 6013</strain>
    </source>
</reference>
<keyword evidence="2" id="KW-1003">Cell membrane</keyword>
<dbReference type="PANTHER" id="PTHR47089">
    <property type="entry name" value="ABC TRANSPORTER, PERMEASE PROTEIN"/>
    <property type="match status" value="1"/>
</dbReference>
<keyword evidence="10" id="KW-1185">Reference proteome</keyword>
<evidence type="ECO:0000256" key="6">
    <source>
        <dbReference type="SAM" id="Phobius"/>
    </source>
</evidence>
<organism evidence="7 10">
    <name type="scientific">Clostridium pasteurianum DSM 525 = ATCC 6013</name>
    <dbReference type="NCBI Taxonomy" id="1262449"/>
    <lineage>
        <taxon>Bacteria</taxon>
        <taxon>Bacillati</taxon>
        <taxon>Bacillota</taxon>
        <taxon>Clostridia</taxon>
        <taxon>Eubacteriales</taxon>
        <taxon>Clostridiaceae</taxon>
        <taxon>Clostridium</taxon>
    </lineage>
</organism>
<dbReference type="InterPro" id="IPR001851">
    <property type="entry name" value="ABC_transp_permease"/>
</dbReference>
<reference evidence="8 9" key="3">
    <citation type="journal article" name="Genome Announc.">
        <title>Improved Draft Genome Sequence of Clostridium pasteurianum Strain ATCC 6013 (DSM 525) Using a Hybrid Next-Generation Sequencing Approach.</title>
        <authorList>
            <person name="Pyne M.E."/>
            <person name="Utturkar S."/>
            <person name="Brown S.D."/>
            <person name="Moo-Young M."/>
            <person name="Chung D.A."/>
            <person name="Chou C.P."/>
        </authorList>
    </citation>
    <scope>NUCLEOTIDE SEQUENCE [LARGE SCALE GENOMIC DNA]</scope>
    <source>
        <strain evidence="8 9">ATCC 6013</strain>
    </source>
</reference>
<protein>
    <submittedName>
        <fullName evidence="8">ABC-type transporter, integral membrane subunit</fullName>
    </submittedName>
    <submittedName>
        <fullName evidence="7">Glucose ABC transporter permease protein TsgB13</fullName>
    </submittedName>
</protein>
<dbReference type="eggNOG" id="COG4603">
    <property type="taxonomic scope" value="Bacteria"/>
</dbReference>
<evidence type="ECO:0000256" key="1">
    <source>
        <dbReference type="ARBA" id="ARBA00004651"/>
    </source>
</evidence>
<dbReference type="PATRIC" id="fig|1262449.3.peg.169"/>
<dbReference type="GO" id="GO:0005886">
    <property type="term" value="C:plasma membrane"/>
    <property type="evidence" value="ECO:0007669"/>
    <property type="project" value="UniProtKB-SubCell"/>
</dbReference>
<feature type="transmembrane region" description="Helical" evidence="6">
    <location>
        <begin position="60"/>
        <end position="81"/>
    </location>
</feature>
<comment type="subcellular location">
    <subcellularLocation>
        <location evidence="1">Cell membrane</location>
        <topology evidence="1">Multi-pass membrane protein</topology>
    </subcellularLocation>
</comment>
<sequence>MMIRLAKRSDISNKKSMQIRIAAIILALLVVSIFLAILRLNPIMVYGTMIKGAFGSPYNIRQTIIKAIPLLISALGVCIAFKMKFWNIGGEGQIMMGAFGASLIALNFPDMSKPILLILMFISAFIFGGIWAFIPSFFRVNWKTNETITTLMMNYIALKFVTYLQYGPWKDKAALGFPKIPNFSDNATLPEIFGVHIGWIIAIIVTILVFIYLNYTKKGYEISVIGESENTALYSGIDIKRAALGALFLSGAICGIVGFLQTSGVSHTLSVEITGGAGNTAIIVAWLANLNAIAMALVSILFAALITGANYIQTAFGIPQSAALILQSTILFFVLGSEFFIRFKVKFASKEKKAEEVA</sequence>
<dbReference type="GeneID" id="93072523"/>
<evidence type="ECO:0000313" key="9">
    <source>
        <dbReference type="Proteomes" id="UP000028042"/>
    </source>
</evidence>
<proteinExistence type="predicted"/>
<gene>
    <name evidence="7" type="primary">tsgB13</name>
    <name evidence="7" type="ORF">CLPA_c02790</name>
    <name evidence="8" type="ORF">CP6013_02869</name>
</gene>
<dbReference type="GO" id="GO:0022857">
    <property type="term" value="F:transmembrane transporter activity"/>
    <property type="evidence" value="ECO:0007669"/>
    <property type="project" value="InterPro"/>
</dbReference>
<dbReference type="EMBL" id="CP009268">
    <property type="protein sequence ID" value="AJA50367.1"/>
    <property type="molecule type" value="Genomic_DNA"/>
</dbReference>
<dbReference type="AlphaFoldDB" id="A0A0H3IZC1"/>
<keyword evidence="5 6" id="KW-0472">Membrane</keyword>
<dbReference type="Pfam" id="PF02653">
    <property type="entry name" value="BPD_transp_2"/>
    <property type="match status" value="1"/>
</dbReference>
<reference evidence="7 10" key="1">
    <citation type="journal article" date="2015" name="Genome Announc.">
        <title>Complete Genome Sequence of the Nitrogen-Fixing and Solvent-Producing Clostridium pasteurianum DSM 525.</title>
        <authorList>
            <person name="Poehlein A."/>
            <person name="Grosse-Honebrink A."/>
            <person name="Zhang Y."/>
            <person name="Minton N.P."/>
            <person name="Daniel R."/>
        </authorList>
    </citation>
    <scope>NUCLEOTIDE SEQUENCE [LARGE SCALE GENOMIC DNA]</scope>
    <source>
        <strain evidence="7">DSM 525</strain>
        <strain evidence="10">DSM 525 / ATCC 6013</strain>
    </source>
</reference>
<feature type="transmembrane region" description="Helical" evidence="6">
    <location>
        <begin position="21"/>
        <end position="40"/>
    </location>
</feature>
<dbReference type="EMBL" id="JPGY02000001">
    <property type="protein sequence ID" value="KRU13621.1"/>
    <property type="molecule type" value="Genomic_DNA"/>
</dbReference>
<evidence type="ECO:0000313" key="7">
    <source>
        <dbReference type="EMBL" id="AJA50367.1"/>
    </source>
</evidence>
<keyword evidence="3 6" id="KW-0812">Transmembrane</keyword>
<feature type="transmembrane region" description="Helical" evidence="6">
    <location>
        <begin position="324"/>
        <end position="343"/>
    </location>
</feature>
<feature type="transmembrane region" description="Helical" evidence="6">
    <location>
        <begin position="192"/>
        <end position="213"/>
    </location>
</feature>
<dbReference type="KEGG" id="cpae:CPAST_c02790"/>
<feature type="transmembrane region" description="Helical" evidence="6">
    <location>
        <begin position="242"/>
        <end position="261"/>
    </location>
</feature>
<dbReference type="KEGG" id="cpat:CLPA_c02790"/>
<feature type="transmembrane region" description="Helical" evidence="6">
    <location>
        <begin position="146"/>
        <end position="166"/>
    </location>
</feature>
<accession>A0A0H3IZC1</accession>
<dbReference type="CDD" id="cd06580">
    <property type="entry name" value="TM_PBP1_transp_TpRbsC_like"/>
    <property type="match status" value="1"/>
</dbReference>
<dbReference type="PANTHER" id="PTHR47089:SF1">
    <property type="entry name" value="GUANOSINE ABC TRANSPORTER PERMEASE PROTEIN NUPP"/>
    <property type="match status" value="1"/>
</dbReference>
<evidence type="ECO:0000313" key="8">
    <source>
        <dbReference type="EMBL" id="KRU13621.1"/>
    </source>
</evidence>
<evidence type="ECO:0000313" key="10">
    <source>
        <dbReference type="Proteomes" id="UP000030905"/>
    </source>
</evidence>
<keyword evidence="4 6" id="KW-1133">Transmembrane helix</keyword>